<dbReference type="Proteomes" id="UP000187735">
    <property type="component" value="Chromosome"/>
</dbReference>
<dbReference type="STRING" id="1891926.Fuma_03420"/>
<dbReference type="KEGG" id="fmr:Fuma_03420"/>
<name>A0A1P8WIC2_9PLAN</name>
<evidence type="ECO:0000256" key="1">
    <source>
        <dbReference type="SAM" id="MobiDB-lite"/>
    </source>
</evidence>
<sequence length="464" mass="50525">MLPDASVFCRLAVSLRFDFFPVYPGFMPVQYDDDLLTIVDTSRFVCPGETSPVSSAVHLGRLASGWPGCAECRWRNETAAPRPAIRRTEYGVRGAYLNAIDRFKAGQLAAILSTHLTNLHSAVDQRRTEVADNAKPASADEATPVVRSPPATTIAVGFDGSRGTPDLFAGVVSAVRQNGCPVLDAGQTSAAALLNVCRQHRRAFGAIMVTGAGAAPSETGLDVFLADGQTTAIPWQDFGVGIRFMSNSDEESDVATFSGAVQQTLNRIRSGTRQESDSTEQQAARPQELTHISSHARRVFRSHRISGTSTAVDTESLYRSWLLRWWPRECRLPVEFATDSDATLERLRWITKRLSLNLTIRRTGEVADGIVQPLLTIDDDDRFLTVRSPRGRVLSAVELADWMNHSVRTTASHVTAHARPGDDTVVLVDVAAPNSGRQQDVITDGLATAGFLMKLLSDDNRLPA</sequence>
<dbReference type="SUPFAM" id="SSF53738">
    <property type="entry name" value="Phosphoglucomutase, first 3 domains"/>
    <property type="match status" value="1"/>
</dbReference>
<feature type="compositionally biased region" description="Polar residues" evidence="1">
    <location>
        <begin position="269"/>
        <end position="284"/>
    </location>
</feature>
<proteinExistence type="predicted"/>
<dbReference type="GO" id="GO:0016868">
    <property type="term" value="F:intramolecular phosphotransferase activity"/>
    <property type="evidence" value="ECO:0007669"/>
    <property type="project" value="InterPro"/>
</dbReference>
<evidence type="ECO:0000313" key="3">
    <source>
        <dbReference type="Proteomes" id="UP000187735"/>
    </source>
</evidence>
<dbReference type="Gene3D" id="3.40.120.10">
    <property type="entry name" value="Alpha-D-Glucose-1,6-Bisphosphate, subunit A, domain 3"/>
    <property type="match status" value="1"/>
</dbReference>
<protein>
    <submittedName>
        <fullName evidence="2">Uncharacterized protein</fullName>
    </submittedName>
</protein>
<evidence type="ECO:0000313" key="2">
    <source>
        <dbReference type="EMBL" id="APZ93802.1"/>
    </source>
</evidence>
<reference evidence="2 3" key="1">
    <citation type="journal article" date="2016" name="Front. Microbiol.">
        <title>Fuerstia marisgermanicae gen. nov., sp. nov., an Unusual Member of the Phylum Planctomycetes from the German Wadden Sea.</title>
        <authorList>
            <person name="Kohn T."/>
            <person name="Heuer A."/>
            <person name="Jogler M."/>
            <person name="Vollmers J."/>
            <person name="Boedeker C."/>
            <person name="Bunk B."/>
            <person name="Rast P."/>
            <person name="Borchert D."/>
            <person name="Glockner I."/>
            <person name="Freese H.M."/>
            <person name="Klenk H.P."/>
            <person name="Overmann J."/>
            <person name="Kaster A.K."/>
            <person name="Rohde M."/>
            <person name="Wiegand S."/>
            <person name="Jogler C."/>
        </authorList>
    </citation>
    <scope>NUCLEOTIDE SEQUENCE [LARGE SCALE GENOMIC DNA]</scope>
    <source>
        <strain evidence="2 3">NH11</strain>
    </source>
</reference>
<accession>A0A1P8WIC2</accession>
<organism evidence="2 3">
    <name type="scientific">Fuerstiella marisgermanici</name>
    <dbReference type="NCBI Taxonomy" id="1891926"/>
    <lineage>
        <taxon>Bacteria</taxon>
        <taxon>Pseudomonadati</taxon>
        <taxon>Planctomycetota</taxon>
        <taxon>Planctomycetia</taxon>
        <taxon>Planctomycetales</taxon>
        <taxon>Planctomycetaceae</taxon>
        <taxon>Fuerstiella</taxon>
    </lineage>
</organism>
<keyword evidence="3" id="KW-1185">Reference proteome</keyword>
<gene>
    <name evidence="2" type="ORF">Fuma_03420</name>
</gene>
<dbReference type="InterPro" id="IPR016055">
    <property type="entry name" value="A-D-PHexomutase_a/b/a-I/II/III"/>
</dbReference>
<feature type="region of interest" description="Disordered" evidence="1">
    <location>
        <begin position="269"/>
        <end position="288"/>
    </location>
</feature>
<dbReference type="EMBL" id="CP017641">
    <property type="protein sequence ID" value="APZ93802.1"/>
    <property type="molecule type" value="Genomic_DNA"/>
</dbReference>
<dbReference type="AlphaFoldDB" id="A0A1P8WIC2"/>
<dbReference type="GO" id="GO:0005975">
    <property type="term" value="P:carbohydrate metabolic process"/>
    <property type="evidence" value="ECO:0007669"/>
    <property type="project" value="InterPro"/>
</dbReference>